<evidence type="ECO:0000313" key="1">
    <source>
        <dbReference type="EMBL" id="GAA2133961.1"/>
    </source>
</evidence>
<dbReference type="RefSeq" id="WP_344364352.1">
    <property type="nucleotide sequence ID" value="NZ_BAAAQB010000025.1"/>
</dbReference>
<reference evidence="1 2" key="1">
    <citation type="journal article" date="2019" name="Int. J. Syst. Evol. Microbiol.">
        <title>The Global Catalogue of Microorganisms (GCM) 10K type strain sequencing project: providing services to taxonomists for standard genome sequencing and annotation.</title>
        <authorList>
            <consortium name="The Broad Institute Genomics Platform"/>
            <consortium name="The Broad Institute Genome Sequencing Center for Infectious Disease"/>
            <person name="Wu L."/>
            <person name="Ma J."/>
        </authorList>
    </citation>
    <scope>NUCLEOTIDE SEQUENCE [LARGE SCALE GENOMIC DNA]</scope>
    <source>
        <strain evidence="1 2">JCM 15921</strain>
    </source>
</reference>
<dbReference type="EMBL" id="BAAAQB010000025">
    <property type="protein sequence ID" value="GAA2133961.1"/>
    <property type="molecule type" value="Genomic_DNA"/>
</dbReference>
<dbReference type="InterPro" id="IPR042099">
    <property type="entry name" value="ANL_N_sf"/>
</dbReference>
<name>A0ABN2YXP6_9MICC</name>
<keyword evidence="1" id="KW-0436">Ligase</keyword>
<dbReference type="Gene3D" id="3.40.50.12780">
    <property type="entry name" value="N-terminal domain of ligase-like"/>
    <property type="match status" value="1"/>
</dbReference>
<dbReference type="PANTHER" id="PTHR36932:SF1">
    <property type="entry name" value="CAPSULAR POLYSACCHARIDE BIOSYNTHESIS PROTEIN"/>
    <property type="match status" value="1"/>
</dbReference>
<organism evidence="1 2">
    <name type="scientific">Arthrobacter humicola</name>
    <dbReference type="NCBI Taxonomy" id="409291"/>
    <lineage>
        <taxon>Bacteria</taxon>
        <taxon>Bacillati</taxon>
        <taxon>Actinomycetota</taxon>
        <taxon>Actinomycetes</taxon>
        <taxon>Micrococcales</taxon>
        <taxon>Micrococcaceae</taxon>
        <taxon>Arthrobacter</taxon>
    </lineage>
</organism>
<keyword evidence="2" id="KW-1185">Reference proteome</keyword>
<gene>
    <name evidence="1" type="ORF">GCM10009825_17310</name>
</gene>
<accession>A0ABN2YXP6</accession>
<proteinExistence type="predicted"/>
<dbReference type="PANTHER" id="PTHR36932">
    <property type="entry name" value="CAPSULAR POLYSACCHARIDE BIOSYNTHESIS PROTEIN"/>
    <property type="match status" value="1"/>
</dbReference>
<dbReference type="InterPro" id="IPR053158">
    <property type="entry name" value="CapK_Type1_Caps_Biosynth"/>
</dbReference>
<dbReference type="GO" id="GO:0016874">
    <property type="term" value="F:ligase activity"/>
    <property type="evidence" value="ECO:0007669"/>
    <property type="project" value="UniProtKB-KW"/>
</dbReference>
<dbReference type="SUPFAM" id="SSF56801">
    <property type="entry name" value="Acetyl-CoA synthetase-like"/>
    <property type="match status" value="1"/>
</dbReference>
<dbReference type="Proteomes" id="UP001500102">
    <property type="component" value="Unassembled WGS sequence"/>
</dbReference>
<protein>
    <submittedName>
        <fullName evidence="1">Phenylacetate--CoA ligase</fullName>
    </submittedName>
</protein>
<sequence length="457" mass="50264">MTSIAWDIWRAEHASQDAIARRQRDRLAALVDHARSASPFYRRLYRDVPETPADLLTNLRELPPVGKRELMENFDDWVTDPHITLAGLKADLLDDPSRVGGFYRGQYLVLTTSGTTGEPAVLVHDRTSWLVANLLARIRERRTMVTAAETRAFLHRGLRAAALIADGDHFAGVVLTETVRRRSPTIARRVRVFSVLRPLPDLVADLNEFQPTMLYGYPSAMLQLAAEQKAGRLRIRPILAVASGESLAATGAAEIEAALGCRATVRYLASEALALTSRCRQGQFHVNADGYIVEPVDRTFQPVPAGELSHTVLVTNLANRVQPLIRYNLGDRVQMIPGPCVCGSPFPALRVEGRSGDVLTFAAADGRTVMVLPLALGTVIEETAGVRRFQAIRTGMRQLTVRLELYPEATTAAVRTAAQERLGAFFAAQGADGVEVRFADEPPRPDRSGKFREVWSA</sequence>
<comment type="caution">
    <text evidence="1">The sequence shown here is derived from an EMBL/GenBank/DDBJ whole genome shotgun (WGS) entry which is preliminary data.</text>
</comment>
<evidence type="ECO:0000313" key="2">
    <source>
        <dbReference type="Proteomes" id="UP001500102"/>
    </source>
</evidence>